<proteinExistence type="predicted"/>
<dbReference type="Gene3D" id="1.10.150.240">
    <property type="entry name" value="Putative phosphatase, domain 2"/>
    <property type="match status" value="1"/>
</dbReference>
<gene>
    <name evidence="1" type="ORF">HNQ08_002985</name>
</gene>
<evidence type="ECO:0000313" key="1">
    <source>
        <dbReference type="EMBL" id="MBB5363878.1"/>
    </source>
</evidence>
<evidence type="ECO:0000313" key="2">
    <source>
        <dbReference type="Proteomes" id="UP000552709"/>
    </source>
</evidence>
<dbReference type="RefSeq" id="WP_229790061.1">
    <property type="nucleotide sequence ID" value="NZ_JACHFL010000007.1"/>
</dbReference>
<accession>A0A7W8JW14</accession>
<dbReference type="SFLD" id="SFLDG01129">
    <property type="entry name" value="C1.5:_HAD__Beta-PGM__Phosphata"/>
    <property type="match status" value="1"/>
</dbReference>
<dbReference type="PANTHER" id="PTHR43434:SF13">
    <property type="entry name" value="PHOSPHOGLYCOLATE PHOSPHATASE"/>
    <property type="match status" value="1"/>
</dbReference>
<dbReference type="Pfam" id="PF13419">
    <property type="entry name" value="HAD_2"/>
    <property type="match status" value="1"/>
</dbReference>
<protein>
    <submittedName>
        <fullName evidence="1">Phosphoglycolate phosphatase</fullName>
        <ecNumber evidence="1">3.1.3.18</ecNumber>
    </submittedName>
</protein>
<dbReference type="GO" id="GO:0006281">
    <property type="term" value="P:DNA repair"/>
    <property type="evidence" value="ECO:0007669"/>
    <property type="project" value="TreeGrafter"/>
</dbReference>
<dbReference type="InterPro" id="IPR036412">
    <property type="entry name" value="HAD-like_sf"/>
</dbReference>
<dbReference type="InterPro" id="IPR041492">
    <property type="entry name" value="HAD_2"/>
</dbReference>
<dbReference type="InterPro" id="IPR050155">
    <property type="entry name" value="HAD-like_hydrolase_sf"/>
</dbReference>
<organism evidence="1 2">
    <name type="scientific">Deinococcus humi</name>
    <dbReference type="NCBI Taxonomy" id="662880"/>
    <lineage>
        <taxon>Bacteria</taxon>
        <taxon>Thermotogati</taxon>
        <taxon>Deinococcota</taxon>
        <taxon>Deinococci</taxon>
        <taxon>Deinococcales</taxon>
        <taxon>Deinococcaceae</taxon>
        <taxon>Deinococcus</taxon>
    </lineage>
</organism>
<keyword evidence="1" id="KW-0378">Hydrolase</keyword>
<dbReference type="SFLD" id="SFLDS00003">
    <property type="entry name" value="Haloacid_Dehalogenase"/>
    <property type="match status" value="1"/>
</dbReference>
<dbReference type="EC" id="3.1.3.18" evidence="1"/>
<dbReference type="GO" id="GO:0005829">
    <property type="term" value="C:cytosol"/>
    <property type="evidence" value="ECO:0007669"/>
    <property type="project" value="TreeGrafter"/>
</dbReference>
<dbReference type="InterPro" id="IPR023214">
    <property type="entry name" value="HAD_sf"/>
</dbReference>
<dbReference type="EMBL" id="JACHFL010000007">
    <property type="protein sequence ID" value="MBB5363878.1"/>
    <property type="molecule type" value="Genomic_DNA"/>
</dbReference>
<comment type="caution">
    <text evidence="1">The sequence shown here is derived from an EMBL/GenBank/DDBJ whole genome shotgun (WGS) entry which is preliminary data.</text>
</comment>
<dbReference type="GO" id="GO:0008967">
    <property type="term" value="F:phosphoglycolate phosphatase activity"/>
    <property type="evidence" value="ECO:0007669"/>
    <property type="project" value="UniProtKB-EC"/>
</dbReference>
<dbReference type="SUPFAM" id="SSF56784">
    <property type="entry name" value="HAD-like"/>
    <property type="match status" value="1"/>
</dbReference>
<dbReference type="Gene3D" id="3.40.50.1000">
    <property type="entry name" value="HAD superfamily/HAD-like"/>
    <property type="match status" value="1"/>
</dbReference>
<keyword evidence="2" id="KW-1185">Reference proteome</keyword>
<dbReference type="InterPro" id="IPR023198">
    <property type="entry name" value="PGP-like_dom2"/>
</dbReference>
<name>A0A7W8JW14_9DEIO</name>
<reference evidence="1 2" key="1">
    <citation type="submission" date="2020-08" db="EMBL/GenBank/DDBJ databases">
        <title>Genomic Encyclopedia of Type Strains, Phase IV (KMG-IV): sequencing the most valuable type-strain genomes for metagenomic binning, comparative biology and taxonomic classification.</title>
        <authorList>
            <person name="Goeker M."/>
        </authorList>
    </citation>
    <scope>NUCLEOTIDE SEQUENCE [LARGE SCALE GENOMIC DNA]</scope>
    <source>
        <strain evidence="1 2">DSM 27939</strain>
    </source>
</reference>
<dbReference type="Proteomes" id="UP000552709">
    <property type="component" value="Unassembled WGS sequence"/>
</dbReference>
<dbReference type="AlphaFoldDB" id="A0A7W8JW14"/>
<sequence length="224" mass="24853">MKTMTRGGHGNAPHISHVAFDFDGTLADSPRVVVNLYNEVAQRRGYEALTTESYARLRFLSVRERSRAMGIPASHMPGMMLEVIRAYRAVTSHIKLHSGVPELLQQLTERGVHAFIVSTNSEDNIRAVLHNNGLERCVARVYASHHLFGKALLLRRLMRDTGIAPSRLAHVGDEERDVIAAQKVKAAAVAVTWGIDPLERLQASTPDHIALTPQDIVRFVAPRD</sequence>
<dbReference type="PANTHER" id="PTHR43434">
    <property type="entry name" value="PHOSPHOGLYCOLATE PHOSPHATASE"/>
    <property type="match status" value="1"/>
</dbReference>